<feature type="repeat" description="ANK" evidence="3">
    <location>
        <begin position="413"/>
        <end position="445"/>
    </location>
</feature>
<dbReference type="PROSITE" id="PS50088">
    <property type="entry name" value="ANK_REPEAT"/>
    <property type="match status" value="4"/>
</dbReference>
<dbReference type="AlphaFoldDB" id="U1HMH3"/>
<feature type="repeat" description="ANK" evidence="3">
    <location>
        <begin position="379"/>
        <end position="411"/>
    </location>
</feature>
<dbReference type="Proteomes" id="UP000019373">
    <property type="component" value="Unassembled WGS sequence"/>
</dbReference>
<dbReference type="PANTHER" id="PTHR24126">
    <property type="entry name" value="ANKYRIN REPEAT, PH AND SEC7 DOMAIN CONTAINING PROTEIN SECG-RELATED"/>
    <property type="match status" value="1"/>
</dbReference>
<evidence type="ECO:0000256" key="2">
    <source>
        <dbReference type="ARBA" id="ARBA00023043"/>
    </source>
</evidence>
<dbReference type="Gene3D" id="1.25.40.20">
    <property type="entry name" value="Ankyrin repeat-containing domain"/>
    <property type="match status" value="2"/>
</dbReference>
<dbReference type="InterPro" id="IPR036770">
    <property type="entry name" value="Ankyrin_rpt-contain_sf"/>
</dbReference>
<gene>
    <name evidence="4" type="ORF">EPUS_00504</name>
</gene>
<organism evidence="4 5">
    <name type="scientific">Endocarpon pusillum (strain Z07020 / HMAS-L-300199)</name>
    <name type="common">Lichen-forming fungus</name>
    <dbReference type="NCBI Taxonomy" id="1263415"/>
    <lineage>
        <taxon>Eukaryota</taxon>
        <taxon>Fungi</taxon>
        <taxon>Dikarya</taxon>
        <taxon>Ascomycota</taxon>
        <taxon>Pezizomycotina</taxon>
        <taxon>Eurotiomycetes</taxon>
        <taxon>Chaetothyriomycetidae</taxon>
        <taxon>Verrucariales</taxon>
        <taxon>Verrucariaceae</taxon>
        <taxon>Endocarpon</taxon>
    </lineage>
</organism>
<keyword evidence="2 3" id="KW-0040">ANK repeat</keyword>
<dbReference type="SMART" id="SM00248">
    <property type="entry name" value="ANK"/>
    <property type="match status" value="5"/>
</dbReference>
<dbReference type="GeneID" id="19235565"/>
<reference evidence="5" key="1">
    <citation type="journal article" date="2014" name="BMC Genomics">
        <title>Genome characteristics reveal the impact of lichenization on lichen-forming fungus Endocarpon pusillum Hedwig (Verrucariales, Ascomycota).</title>
        <authorList>
            <person name="Wang Y.-Y."/>
            <person name="Liu B."/>
            <person name="Zhang X.-Y."/>
            <person name="Zhou Q.-M."/>
            <person name="Zhang T."/>
            <person name="Li H."/>
            <person name="Yu Y.-F."/>
            <person name="Zhang X.-L."/>
            <person name="Hao X.-Y."/>
            <person name="Wang M."/>
            <person name="Wang L."/>
            <person name="Wei J.-C."/>
        </authorList>
    </citation>
    <scope>NUCLEOTIDE SEQUENCE [LARGE SCALE GENOMIC DNA]</scope>
    <source>
        <strain evidence="5">Z07020 / HMAS-L-300199</strain>
    </source>
</reference>
<dbReference type="EMBL" id="KE721204">
    <property type="protein sequence ID" value="ERF71515.1"/>
    <property type="molecule type" value="Genomic_DNA"/>
</dbReference>
<accession>U1HMH3</accession>
<proteinExistence type="predicted"/>
<name>U1HMH3_ENDPU</name>
<dbReference type="SUPFAM" id="SSF48403">
    <property type="entry name" value="Ankyrin repeat"/>
    <property type="match status" value="1"/>
</dbReference>
<evidence type="ECO:0000313" key="5">
    <source>
        <dbReference type="Proteomes" id="UP000019373"/>
    </source>
</evidence>
<feature type="repeat" description="ANK" evidence="3">
    <location>
        <begin position="335"/>
        <end position="367"/>
    </location>
</feature>
<dbReference type="InterPro" id="IPR002110">
    <property type="entry name" value="Ankyrin_rpt"/>
</dbReference>
<dbReference type="HOGENOM" id="CLU_493488_0_0_1"/>
<evidence type="ECO:0000313" key="4">
    <source>
        <dbReference type="EMBL" id="ERF71515.1"/>
    </source>
</evidence>
<evidence type="ECO:0000256" key="3">
    <source>
        <dbReference type="PROSITE-ProRule" id="PRU00023"/>
    </source>
</evidence>
<keyword evidence="5" id="KW-1185">Reference proteome</keyword>
<dbReference type="eggNOG" id="KOG0502">
    <property type="taxonomic scope" value="Eukaryota"/>
</dbReference>
<sequence length="552" mass="61241">MSPRKYQIYDFTNYAARWLPSPGRVHERQYLSSHGETSSFGERCALLGMHDVSAHLNSIALIERYTYMIVDALDEGSPTRKDIVSKILSWTAWSMRPLDSSEMFAALATRVEVGGFAKCRSESHEYLGPSNEEELIAFCPEILEVRQGGQVTFRNEHLRLLIRSSWSRGLGFASPEAVHESMAAVCFHHLCCIHEETILRPWIDTGRFLRCELRQCHLRLYSTSYWQDHYRAAEASSKKLVSMLHSTLEMALTARTISNGNRVIDPISRMSTGISICSLWDLEILGRTYLEMGADVNYCYGSHEAPLLVAAANSSLRMLRLLLDRGAFPEVRDEFGLTALQQACQAGALDVVALLLQKGADPKSSYDGDTATSTRSISPAWAPLHFAASHGHLDIVKALLQAGSDLEASTAEPGATALHLAVKGGHEDVVRYLVELGAEMEAETSMVETALDIGIQEQHDSIIRYLMDKGEERARNIVQHKTYPDQIFNNKFITPITSHFQSLSIKTTSTSPDGPNLVRSTSFRSPMTPVPKSCARYDTTVTTVPPQSVAGL</sequence>
<feature type="repeat" description="ANK" evidence="3">
    <location>
        <begin position="302"/>
        <end position="334"/>
    </location>
</feature>
<dbReference type="Pfam" id="PF12796">
    <property type="entry name" value="Ank_2"/>
    <property type="match status" value="2"/>
</dbReference>
<dbReference type="RefSeq" id="XP_007802724.1">
    <property type="nucleotide sequence ID" value="XM_007804533.1"/>
</dbReference>
<evidence type="ECO:0000256" key="1">
    <source>
        <dbReference type="ARBA" id="ARBA00022737"/>
    </source>
</evidence>
<dbReference type="PRINTS" id="PR01415">
    <property type="entry name" value="ANKYRIN"/>
</dbReference>
<keyword evidence="1" id="KW-0677">Repeat</keyword>
<protein>
    <submittedName>
        <fullName evidence="4">Uncharacterized protein</fullName>
    </submittedName>
</protein>
<dbReference type="PANTHER" id="PTHR24126:SF14">
    <property type="entry name" value="ANK_REP_REGION DOMAIN-CONTAINING PROTEIN"/>
    <property type="match status" value="1"/>
</dbReference>
<dbReference type="PROSITE" id="PS50297">
    <property type="entry name" value="ANK_REP_REGION"/>
    <property type="match status" value="3"/>
</dbReference>
<dbReference type="OrthoDB" id="20872at2759"/>